<accession>A0A892ZCQ0</accession>
<dbReference type="AlphaFoldDB" id="A0A892ZCQ0"/>
<dbReference type="HAMAP" id="MF_01103">
    <property type="entry name" value="UPF0291"/>
    <property type="match status" value="1"/>
</dbReference>
<protein>
    <submittedName>
        <fullName evidence="2">DUF896 domain-containing protein</fullName>
    </submittedName>
</protein>
<reference evidence="2" key="1">
    <citation type="submission" date="2021-02" db="EMBL/GenBank/DDBJ databases">
        <title>Neisseriaceae sp. 26B isolated from the cloaca of a Common Toad-headed Turtle (Mesoclemmys nasuta).</title>
        <authorList>
            <person name="Spergser J."/>
            <person name="Busse H.-J."/>
        </authorList>
    </citation>
    <scope>NUCLEOTIDE SEQUENCE</scope>
    <source>
        <strain evidence="2">26B</strain>
    </source>
</reference>
<dbReference type="InterPro" id="IPR009242">
    <property type="entry name" value="DUF896"/>
</dbReference>
<dbReference type="Pfam" id="PF05979">
    <property type="entry name" value="DUF896"/>
    <property type="match status" value="1"/>
</dbReference>
<proteinExistence type="inferred from homology"/>
<dbReference type="EMBL" id="CP069798">
    <property type="protein sequence ID" value="QRQ80712.1"/>
    <property type="molecule type" value="Genomic_DNA"/>
</dbReference>
<name>A0A892ZCQ0_9NEIS</name>
<organism evidence="2 3">
    <name type="scientific">Paralysiella testudinis</name>
    <dbReference type="NCBI Taxonomy" id="2809020"/>
    <lineage>
        <taxon>Bacteria</taxon>
        <taxon>Pseudomonadati</taxon>
        <taxon>Pseudomonadota</taxon>
        <taxon>Betaproteobacteria</taxon>
        <taxon>Neisseriales</taxon>
        <taxon>Neisseriaceae</taxon>
        <taxon>Paralysiella</taxon>
    </lineage>
</organism>
<keyword evidence="1" id="KW-0963">Cytoplasm</keyword>
<dbReference type="PANTHER" id="PTHR37300">
    <property type="entry name" value="UPF0291 PROTEIN CBO2609/CLC_2481"/>
    <property type="match status" value="1"/>
</dbReference>
<evidence type="ECO:0000313" key="2">
    <source>
        <dbReference type="EMBL" id="QRQ80712.1"/>
    </source>
</evidence>
<dbReference type="RefSeq" id="WP_230337996.1">
    <property type="nucleotide sequence ID" value="NZ_CP069798.1"/>
</dbReference>
<dbReference type="KEGG" id="ptes:JQU52_08010"/>
<dbReference type="SUPFAM" id="SSF158221">
    <property type="entry name" value="YnzC-like"/>
    <property type="match status" value="1"/>
</dbReference>
<keyword evidence="3" id="KW-1185">Reference proteome</keyword>
<dbReference type="Proteomes" id="UP000653156">
    <property type="component" value="Chromosome"/>
</dbReference>
<evidence type="ECO:0000256" key="1">
    <source>
        <dbReference type="ARBA" id="ARBA00022490"/>
    </source>
</evidence>
<dbReference type="Gene3D" id="1.10.287.540">
    <property type="entry name" value="Helix hairpin bin"/>
    <property type="match status" value="1"/>
</dbReference>
<dbReference type="PANTHER" id="PTHR37300:SF2">
    <property type="entry name" value="UPF0291 PROTEIN BC_1827"/>
    <property type="match status" value="1"/>
</dbReference>
<sequence length="83" mass="9244">MRIIELDRINQLARKAREHGLSAAEMAERTRLRQAYIHQVTGQIKHMLSTVTVVDSEGHDVTPAKLRHAQASGSLIKHAGSLH</sequence>
<evidence type="ECO:0000313" key="3">
    <source>
        <dbReference type="Proteomes" id="UP000653156"/>
    </source>
</evidence>
<gene>
    <name evidence="2" type="ORF">JQU52_08010</name>
</gene>